<dbReference type="EMBL" id="AGYT01000008">
    <property type="protein sequence ID" value="ENZ02559.1"/>
    <property type="molecule type" value="Genomic_DNA"/>
</dbReference>
<keyword evidence="2" id="KW-1185">Reference proteome</keyword>
<dbReference type="HOGENOM" id="CLU_3402872_0_0_9"/>
<proteinExistence type="predicted"/>
<sequence>MSNEIYDRPEIKYTKQTITTNLQIYLEIET</sequence>
<protein>
    <submittedName>
        <fullName evidence="1">Uncharacterized protein</fullName>
    </submittedName>
</protein>
<comment type="caution">
    <text evidence="1">The sequence shown here is derived from an EMBL/GenBank/DDBJ whole genome shotgun (WGS) entry which is preliminary data.</text>
</comment>
<dbReference type="Proteomes" id="UP000013097">
    <property type="component" value="Unassembled WGS sequence"/>
</dbReference>
<gene>
    <name evidence="1" type="ORF">HMPREF1092_01794</name>
</gene>
<dbReference type="AlphaFoldDB" id="N9Y314"/>
<accession>N9Y314</accession>
<evidence type="ECO:0000313" key="2">
    <source>
        <dbReference type="Proteomes" id="UP000013097"/>
    </source>
</evidence>
<organism evidence="1 2">
    <name type="scientific">Clostridium thermobutyricum</name>
    <dbReference type="NCBI Taxonomy" id="29372"/>
    <lineage>
        <taxon>Bacteria</taxon>
        <taxon>Bacillati</taxon>
        <taxon>Bacillota</taxon>
        <taxon>Clostridia</taxon>
        <taxon>Eubacteriales</taxon>
        <taxon>Clostridiaceae</taxon>
        <taxon>Clostridium</taxon>
    </lineage>
</organism>
<reference evidence="1 2" key="1">
    <citation type="submission" date="2013-01" db="EMBL/GenBank/DDBJ databases">
        <title>The Genome Sequence of Clostridium colicanis 209318.</title>
        <authorList>
            <consortium name="The Broad Institute Genome Sequencing Platform"/>
            <person name="Earl A."/>
            <person name="Ward D."/>
            <person name="Feldgarden M."/>
            <person name="Gevers D."/>
            <person name="Courvalin P."/>
            <person name="Lambert T."/>
            <person name="Walker B."/>
            <person name="Young S.K."/>
            <person name="Zeng Q."/>
            <person name="Gargeya S."/>
            <person name="Fitzgerald M."/>
            <person name="Haas B."/>
            <person name="Abouelleil A."/>
            <person name="Alvarado L."/>
            <person name="Arachchi H.M."/>
            <person name="Berlin A.M."/>
            <person name="Chapman S.B."/>
            <person name="Dewar J."/>
            <person name="Goldberg J."/>
            <person name="Griggs A."/>
            <person name="Gujja S."/>
            <person name="Hansen M."/>
            <person name="Howarth C."/>
            <person name="Imamovic A."/>
            <person name="Larimer J."/>
            <person name="McCowan C."/>
            <person name="Murphy C."/>
            <person name="Neiman D."/>
            <person name="Pearson M."/>
            <person name="Priest M."/>
            <person name="Roberts A."/>
            <person name="Saif S."/>
            <person name="Shea T."/>
            <person name="Sisk P."/>
            <person name="Sykes S."/>
            <person name="Wortman J."/>
            <person name="Nusbaum C."/>
            <person name="Birren B."/>
        </authorList>
    </citation>
    <scope>NUCLEOTIDE SEQUENCE [LARGE SCALE GENOMIC DNA]</scope>
    <source>
        <strain evidence="1 2">209318</strain>
    </source>
</reference>
<name>N9Y314_9CLOT</name>
<evidence type="ECO:0000313" key="1">
    <source>
        <dbReference type="EMBL" id="ENZ02559.1"/>
    </source>
</evidence>